<evidence type="ECO:0000313" key="1">
    <source>
        <dbReference type="EMBL" id="XCN27721.1"/>
    </source>
</evidence>
<proteinExistence type="predicted"/>
<dbReference type="EMBL" id="PP841137">
    <property type="protein sequence ID" value="XCN27721.1"/>
    <property type="molecule type" value="Genomic_DNA"/>
</dbReference>
<protein>
    <submittedName>
        <fullName evidence="1">Uncharacterized protein</fullName>
    </submittedName>
</protein>
<organism evidence="1">
    <name type="scientific">Acinetobacter phage vB_Ab_1137_KEN_06</name>
    <dbReference type="NCBI Taxonomy" id="3143021"/>
    <lineage>
        <taxon>Viruses</taxon>
    </lineage>
</organism>
<sequence length="54" mass="6448">MHKFTWNREAFDNHWLAVRTEYEAGNIQFSDFVIESNRLRKFVTQLSIDISAQS</sequence>
<gene>
    <name evidence="1" type="ORF">QBZGBHXU_CDS0004</name>
</gene>
<accession>A0AAU8KW63</accession>
<reference evidence="1" key="1">
    <citation type="submission" date="2024-05" db="EMBL/GenBank/DDBJ databases">
        <title>Complete Genome Sequences of 14 Acinetobacter baumannii phages isolated in Kenya.</title>
        <authorList>
            <person name="Mwai F."/>
            <person name="Kigen C."/>
            <person name="Makobe C."/>
            <person name="Georges M."/>
            <person name="Mutai I."/>
            <person name="Odoyo E."/>
            <person name="Gachoya M."/>
            <person name="Musila L."/>
        </authorList>
    </citation>
    <scope>NUCLEOTIDE SEQUENCE</scope>
</reference>
<name>A0AAU8KW63_9VIRU</name>